<reference evidence="10 11" key="1">
    <citation type="journal article" date="2024" name="Science">
        <title>Giant polyketide synthase enzymes in the biosynthesis of giant marine polyether toxins.</title>
        <authorList>
            <person name="Fallon T.R."/>
            <person name="Shende V.V."/>
            <person name="Wierzbicki I.H."/>
            <person name="Pendleton A.L."/>
            <person name="Watervoot N.F."/>
            <person name="Auber R.P."/>
            <person name="Gonzalez D.J."/>
            <person name="Wisecaver J.H."/>
            <person name="Moore B.S."/>
        </authorList>
    </citation>
    <scope>NUCLEOTIDE SEQUENCE [LARGE SCALE GENOMIC DNA]</scope>
    <source>
        <strain evidence="10 11">12B1</strain>
    </source>
</reference>
<evidence type="ECO:0000256" key="2">
    <source>
        <dbReference type="ARBA" id="ARBA00010892"/>
    </source>
</evidence>
<dbReference type="PANTHER" id="PTHR31611:SF0">
    <property type="entry name" value="HIGH-AFFINITY NICKEL TRANSPORT PROTEIN NIC1"/>
    <property type="match status" value="1"/>
</dbReference>
<evidence type="ECO:0000256" key="6">
    <source>
        <dbReference type="ARBA" id="ARBA00022989"/>
    </source>
</evidence>
<keyword evidence="5 8" id="KW-0812">Transmembrane</keyword>
<evidence type="ECO:0000256" key="8">
    <source>
        <dbReference type="RuleBase" id="RU362101"/>
    </source>
</evidence>
<organism evidence="10 11">
    <name type="scientific">Prymnesium parvum</name>
    <name type="common">Toxic golden alga</name>
    <dbReference type="NCBI Taxonomy" id="97485"/>
    <lineage>
        <taxon>Eukaryota</taxon>
        <taxon>Haptista</taxon>
        <taxon>Haptophyta</taxon>
        <taxon>Prymnesiophyceae</taxon>
        <taxon>Prymnesiales</taxon>
        <taxon>Prymnesiaceae</taxon>
        <taxon>Prymnesium</taxon>
    </lineage>
</organism>
<dbReference type="PANTHER" id="PTHR31611">
    <property type="entry name" value="HIGH-AFFINITY NICKEL TRANSPORT PROTEIN NIC1"/>
    <property type="match status" value="1"/>
</dbReference>
<dbReference type="GO" id="GO:0012505">
    <property type="term" value="C:endomembrane system"/>
    <property type="evidence" value="ECO:0007669"/>
    <property type="project" value="UniProtKB-SubCell"/>
</dbReference>
<feature type="transmembrane region" description="Helical" evidence="8">
    <location>
        <begin position="244"/>
        <end position="268"/>
    </location>
</feature>
<comment type="similarity">
    <text evidence="2 8">Belongs to the NiCoT transporter (TC 2.A.52) family.</text>
</comment>
<evidence type="ECO:0000313" key="10">
    <source>
        <dbReference type="EMBL" id="KAL1495138.1"/>
    </source>
</evidence>
<dbReference type="AlphaFoldDB" id="A0AB34ICN1"/>
<dbReference type="Proteomes" id="UP001515480">
    <property type="component" value="Unassembled WGS sequence"/>
</dbReference>
<keyword evidence="3 8" id="KW-0813">Transport</keyword>
<accession>A0AB34ICN1</accession>
<keyword evidence="7 8" id="KW-0472">Membrane</keyword>
<feature type="transmembrane region" description="Helical" evidence="8">
    <location>
        <begin position="120"/>
        <end position="144"/>
    </location>
</feature>
<feature type="transmembrane region" description="Helical" evidence="8">
    <location>
        <begin position="274"/>
        <end position="295"/>
    </location>
</feature>
<evidence type="ECO:0000256" key="7">
    <source>
        <dbReference type="ARBA" id="ARBA00023136"/>
    </source>
</evidence>
<dbReference type="InterPro" id="IPR011541">
    <property type="entry name" value="Ni/Co_transpt_high_affinity"/>
</dbReference>
<feature type="compositionally biased region" description="Pro residues" evidence="9">
    <location>
        <begin position="25"/>
        <end position="45"/>
    </location>
</feature>
<dbReference type="Pfam" id="PF03824">
    <property type="entry name" value="NicO"/>
    <property type="match status" value="1"/>
</dbReference>
<feature type="region of interest" description="Disordered" evidence="9">
    <location>
        <begin position="19"/>
        <end position="45"/>
    </location>
</feature>
<feature type="transmembrane region" description="Helical" evidence="8">
    <location>
        <begin position="156"/>
        <end position="176"/>
    </location>
</feature>
<feature type="transmembrane region" description="Helical" evidence="8">
    <location>
        <begin position="316"/>
        <end position="336"/>
    </location>
</feature>
<evidence type="ECO:0000256" key="4">
    <source>
        <dbReference type="ARBA" id="ARBA00022596"/>
    </source>
</evidence>
<gene>
    <name evidence="10" type="ORF">AB1Y20_017004</name>
</gene>
<comment type="caution">
    <text evidence="10">The sequence shown here is derived from an EMBL/GenBank/DDBJ whole genome shotgun (WGS) entry which is preliminary data.</text>
</comment>
<feature type="transmembrane region" description="Helical" evidence="8">
    <location>
        <begin position="51"/>
        <end position="73"/>
    </location>
</feature>
<sequence length="429" mass="44697">MAYPLYDRSGVDDDAAPIATVSLPLPSPPAPAPAPASSPPPPPSSPSSPCFAPLLLLALAATAGALLATLALLGRAYPSLLSPGVLAFSFGLRHAVDADHIAAIDNVCRRLTAAAAPSRLVGLYFSLGHSTVVFALCLAVAAAARLRAPRLAAVGQLLGTLVSAGVLSLVALLNLASARGIMRQMRARRAPRLAEEVHADHDGGGGTHVHLVAVDEDANVSGPGFLSRCCPRVFSVVDRQWKMYFIGLLFGLGFDTASEVALLAITAMGAKNGAPPEVCVILPLLFAAGMSLVDTADGMMMRWAYRFALRDRDRRLAFNLYLTLTSALIAAAVAAVELLGCLQTELGLTGGFWSAVASLNSHFEYLGYAVIGLFVVSLGGAAAILKWPRGGAEEELARSLLPEEAEVLAEPKLAAARAYPIYERSGVDA</sequence>
<keyword evidence="11" id="KW-1185">Reference proteome</keyword>
<evidence type="ECO:0000256" key="1">
    <source>
        <dbReference type="ARBA" id="ARBA00004127"/>
    </source>
</evidence>
<keyword evidence="4" id="KW-0533">Nickel</keyword>
<dbReference type="GO" id="GO:0005886">
    <property type="term" value="C:plasma membrane"/>
    <property type="evidence" value="ECO:0007669"/>
    <property type="project" value="UniProtKB-SubCell"/>
</dbReference>
<evidence type="ECO:0000256" key="5">
    <source>
        <dbReference type="ARBA" id="ARBA00022692"/>
    </source>
</evidence>
<evidence type="ECO:0000256" key="9">
    <source>
        <dbReference type="SAM" id="MobiDB-lite"/>
    </source>
</evidence>
<proteinExistence type="inferred from homology"/>
<protein>
    <recommendedName>
        <fullName evidence="8">Nickel/cobalt efflux system</fullName>
    </recommendedName>
</protein>
<dbReference type="EMBL" id="JBGBPQ010000033">
    <property type="protein sequence ID" value="KAL1495138.1"/>
    <property type="molecule type" value="Genomic_DNA"/>
</dbReference>
<keyword evidence="6 8" id="KW-1133">Transmembrane helix</keyword>
<comment type="subcellular location">
    <subcellularLocation>
        <location evidence="8">Cell membrane</location>
        <topology evidence="8">Multi-pass membrane protein</topology>
    </subcellularLocation>
    <subcellularLocation>
        <location evidence="1">Endomembrane system</location>
        <topology evidence="1">Multi-pass membrane protein</topology>
    </subcellularLocation>
</comment>
<evidence type="ECO:0000256" key="3">
    <source>
        <dbReference type="ARBA" id="ARBA00022448"/>
    </source>
</evidence>
<name>A0AB34ICN1_PRYPA</name>
<dbReference type="InterPro" id="IPR004688">
    <property type="entry name" value="Ni/Co_transpt"/>
</dbReference>
<evidence type="ECO:0000313" key="11">
    <source>
        <dbReference type="Proteomes" id="UP001515480"/>
    </source>
</evidence>
<dbReference type="GO" id="GO:0015099">
    <property type="term" value="F:nickel cation transmembrane transporter activity"/>
    <property type="evidence" value="ECO:0007669"/>
    <property type="project" value="UniProtKB-UniRule"/>
</dbReference>
<feature type="transmembrane region" description="Helical" evidence="8">
    <location>
        <begin position="365"/>
        <end position="385"/>
    </location>
</feature>